<dbReference type="InterPro" id="IPR036390">
    <property type="entry name" value="WH_DNA-bd_sf"/>
</dbReference>
<dbReference type="GO" id="GO:0032993">
    <property type="term" value="C:protein-DNA complex"/>
    <property type="evidence" value="ECO:0007669"/>
    <property type="project" value="TreeGrafter"/>
</dbReference>
<dbReference type="SUPFAM" id="SSF53850">
    <property type="entry name" value="Periplasmic binding protein-like II"/>
    <property type="match status" value="1"/>
</dbReference>
<organism evidence="6 7">
    <name type="scientific">Candidatus Scatomorpha intestinavium</name>
    <dbReference type="NCBI Taxonomy" id="2840922"/>
    <lineage>
        <taxon>Bacteria</taxon>
        <taxon>Bacillati</taxon>
        <taxon>Bacillota</taxon>
        <taxon>Clostridia</taxon>
        <taxon>Eubacteriales</taxon>
        <taxon>Candidatus Scatomorpha</taxon>
    </lineage>
</organism>
<dbReference type="PROSITE" id="PS50931">
    <property type="entry name" value="HTH_LYSR"/>
    <property type="match status" value="1"/>
</dbReference>
<evidence type="ECO:0000256" key="4">
    <source>
        <dbReference type="ARBA" id="ARBA00023163"/>
    </source>
</evidence>
<name>A0A9D0ZCR6_9FIRM</name>
<evidence type="ECO:0000259" key="5">
    <source>
        <dbReference type="PROSITE" id="PS50931"/>
    </source>
</evidence>
<evidence type="ECO:0000313" key="7">
    <source>
        <dbReference type="Proteomes" id="UP000824262"/>
    </source>
</evidence>
<dbReference type="Pfam" id="PF00126">
    <property type="entry name" value="HTH_1"/>
    <property type="match status" value="1"/>
</dbReference>
<reference evidence="6" key="2">
    <citation type="journal article" date="2021" name="PeerJ">
        <title>Extensive microbial diversity within the chicken gut microbiome revealed by metagenomics and culture.</title>
        <authorList>
            <person name="Gilroy R."/>
            <person name="Ravi A."/>
            <person name="Getino M."/>
            <person name="Pursley I."/>
            <person name="Horton D.L."/>
            <person name="Alikhan N.F."/>
            <person name="Baker D."/>
            <person name="Gharbi K."/>
            <person name="Hall N."/>
            <person name="Watson M."/>
            <person name="Adriaenssens E.M."/>
            <person name="Foster-Nyarko E."/>
            <person name="Jarju S."/>
            <person name="Secka A."/>
            <person name="Antonio M."/>
            <person name="Oren A."/>
            <person name="Chaudhuri R.R."/>
            <person name="La Ragione R."/>
            <person name="Hildebrand F."/>
            <person name="Pallen M.J."/>
        </authorList>
    </citation>
    <scope>NUCLEOTIDE SEQUENCE</scope>
    <source>
        <strain evidence="6">ChiBcolR7-354</strain>
    </source>
</reference>
<dbReference type="Gene3D" id="1.10.10.10">
    <property type="entry name" value="Winged helix-like DNA-binding domain superfamily/Winged helix DNA-binding domain"/>
    <property type="match status" value="1"/>
</dbReference>
<dbReference type="AlphaFoldDB" id="A0A9D0ZCR6"/>
<protein>
    <submittedName>
        <fullName evidence="6">LysR family transcriptional regulator</fullName>
    </submittedName>
</protein>
<dbReference type="PRINTS" id="PR00039">
    <property type="entry name" value="HTHLYSR"/>
</dbReference>
<dbReference type="SUPFAM" id="SSF46785">
    <property type="entry name" value="Winged helix' DNA-binding domain"/>
    <property type="match status" value="1"/>
</dbReference>
<evidence type="ECO:0000256" key="2">
    <source>
        <dbReference type="ARBA" id="ARBA00023015"/>
    </source>
</evidence>
<keyword evidence="3" id="KW-0238">DNA-binding</keyword>
<comment type="caution">
    <text evidence="6">The sequence shown here is derived from an EMBL/GenBank/DDBJ whole genome shotgun (WGS) entry which is preliminary data.</text>
</comment>
<keyword evidence="4" id="KW-0804">Transcription</keyword>
<evidence type="ECO:0000313" key="6">
    <source>
        <dbReference type="EMBL" id="HIQ78267.1"/>
    </source>
</evidence>
<dbReference type="InterPro" id="IPR000847">
    <property type="entry name" value="LysR_HTH_N"/>
</dbReference>
<dbReference type="Pfam" id="PF03466">
    <property type="entry name" value="LysR_substrate"/>
    <property type="match status" value="1"/>
</dbReference>
<dbReference type="PANTHER" id="PTHR30346">
    <property type="entry name" value="TRANSCRIPTIONAL DUAL REGULATOR HCAR-RELATED"/>
    <property type="match status" value="1"/>
</dbReference>
<dbReference type="CDD" id="cd05466">
    <property type="entry name" value="PBP2_LTTR_substrate"/>
    <property type="match status" value="1"/>
</dbReference>
<dbReference type="GO" id="GO:0003700">
    <property type="term" value="F:DNA-binding transcription factor activity"/>
    <property type="evidence" value="ECO:0007669"/>
    <property type="project" value="InterPro"/>
</dbReference>
<dbReference type="EMBL" id="DVGA01000035">
    <property type="protein sequence ID" value="HIQ78267.1"/>
    <property type="molecule type" value="Genomic_DNA"/>
</dbReference>
<dbReference type="Gene3D" id="3.40.190.10">
    <property type="entry name" value="Periplasmic binding protein-like II"/>
    <property type="match status" value="2"/>
</dbReference>
<feature type="domain" description="HTH lysR-type" evidence="5">
    <location>
        <begin position="2"/>
        <end position="59"/>
    </location>
</feature>
<dbReference type="PANTHER" id="PTHR30346:SF17">
    <property type="entry name" value="LYSR FAMILY TRANSCRIPTIONAL REGULATOR"/>
    <property type="match status" value="1"/>
</dbReference>
<accession>A0A9D0ZCR6</accession>
<dbReference type="InterPro" id="IPR036388">
    <property type="entry name" value="WH-like_DNA-bd_sf"/>
</dbReference>
<evidence type="ECO:0000256" key="3">
    <source>
        <dbReference type="ARBA" id="ARBA00023125"/>
    </source>
</evidence>
<gene>
    <name evidence="6" type="ORF">IAB77_03295</name>
</gene>
<evidence type="ECO:0000256" key="1">
    <source>
        <dbReference type="ARBA" id="ARBA00009437"/>
    </source>
</evidence>
<keyword evidence="2" id="KW-0805">Transcription regulation</keyword>
<dbReference type="GO" id="GO:0003677">
    <property type="term" value="F:DNA binding"/>
    <property type="evidence" value="ECO:0007669"/>
    <property type="project" value="UniProtKB-KW"/>
</dbReference>
<dbReference type="InterPro" id="IPR005119">
    <property type="entry name" value="LysR_subst-bd"/>
</dbReference>
<reference evidence="6" key="1">
    <citation type="submission" date="2020-10" db="EMBL/GenBank/DDBJ databases">
        <authorList>
            <person name="Gilroy R."/>
        </authorList>
    </citation>
    <scope>NUCLEOTIDE SEQUENCE</scope>
    <source>
        <strain evidence="6">ChiBcolR7-354</strain>
    </source>
</reference>
<proteinExistence type="inferred from homology"/>
<sequence length="291" mass="31873">MLELYDLEKLVAVSKAGTLSAAAEDLLISQPALSRSMRKLEAEIGVELFTRSKNHIELNENGALAAQLAENLIGDAQQLSERVRQLDRSRRTISVGSMAPAPMWELASALSDLYPGMAVSTVLGEAGPLVSGLLDGSYSLIILTAPPELPGVEYLGYGGEQLCFHLPISHPLAGAKELGFSDLNGETMLLRSDLGFWTDVLKKMPDTRFIVQHENYAFGELLRASSLPAFNTDRAQRRYGPVEGRVTIPITDPEVSVDYFVAYRAADKKRLESVLKYISGYSRQSATRVRV</sequence>
<dbReference type="Proteomes" id="UP000824262">
    <property type="component" value="Unassembled WGS sequence"/>
</dbReference>
<comment type="similarity">
    <text evidence="1">Belongs to the LysR transcriptional regulatory family.</text>
</comment>